<organism evidence="2 3">
    <name type="scientific">Colletotrichum lupini</name>
    <dbReference type="NCBI Taxonomy" id="145971"/>
    <lineage>
        <taxon>Eukaryota</taxon>
        <taxon>Fungi</taxon>
        <taxon>Dikarya</taxon>
        <taxon>Ascomycota</taxon>
        <taxon>Pezizomycotina</taxon>
        <taxon>Sordariomycetes</taxon>
        <taxon>Hypocreomycetidae</taxon>
        <taxon>Glomerellales</taxon>
        <taxon>Glomerellaceae</taxon>
        <taxon>Colletotrichum</taxon>
        <taxon>Colletotrichum acutatum species complex</taxon>
    </lineage>
</organism>
<feature type="region of interest" description="Disordered" evidence="1">
    <location>
        <begin position="135"/>
        <end position="166"/>
    </location>
</feature>
<proteinExistence type="predicted"/>
<sequence>AWIHSTLPRLHLYYTHHNLNPRGTKGSKRKSDPQKPYFQNRISIPCRRLLPRIRGGRILPVPRLPPSLHTCLPPTPSKRRLQDKEQPPAFSLPKKFPPIPLSYPEPSCYVDMWMPALALSQPLLGNPGGDIGFSLPRDGGGPGQDRSKSLRGNWLFPGVGNPPPKERKLQLLMASDYRRDSTGECTTGRV</sequence>
<feature type="region of interest" description="Disordered" evidence="1">
    <location>
        <begin position="17"/>
        <end position="37"/>
    </location>
</feature>
<name>A0A9Q8SYF7_9PEZI</name>
<feature type="region of interest" description="Disordered" evidence="1">
    <location>
        <begin position="69"/>
        <end position="93"/>
    </location>
</feature>
<protein>
    <submittedName>
        <fullName evidence="2">Uncharacterized protein</fullName>
    </submittedName>
</protein>
<gene>
    <name evidence="2" type="ORF">CLUP02_11360</name>
</gene>
<dbReference type="EMBL" id="CP019477">
    <property type="protein sequence ID" value="UQC85861.1"/>
    <property type="molecule type" value="Genomic_DNA"/>
</dbReference>
<keyword evidence="3" id="KW-1185">Reference proteome</keyword>
<dbReference type="Proteomes" id="UP000830671">
    <property type="component" value="Chromosome 5"/>
</dbReference>
<dbReference type="RefSeq" id="XP_049147473.1">
    <property type="nucleotide sequence ID" value="XM_049290328.1"/>
</dbReference>
<evidence type="ECO:0000313" key="3">
    <source>
        <dbReference type="Proteomes" id="UP000830671"/>
    </source>
</evidence>
<accession>A0A9Q8SYF7</accession>
<reference evidence="2" key="1">
    <citation type="journal article" date="2021" name="Mol. Plant Microbe Interact.">
        <title>Complete Genome Sequence of the Plant-Pathogenic Fungus Colletotrichum lupini.</title>
        <authorList>
            <person name="Baroncelli R."/>
            <person name="Pensec F."/>
            <person name="Da Lio D."/>
            <person name="Boufleur T."/>
            <person name="Vicente I."/>
            <person name="Sarrocco S."/>
            <person name="Picot A."/>
            <person name="Baraldi E."/>
            <person name="Sukno S."/>
            <person name="Thon M."/>
            <person name="Le Floch G."/>
        </authorList>
    </citation>
    <scope>NUCLEOTIDE SEQUENCE</scope>
    <source>
        <strain evidence="2">IMI 504893</strain>
    </source>
</reference>
<dbReference type="GeneID" id="73345338"/>
<evidence type="ECO:0000313" key="2">
    <source>
        <dbReference type="EMBL" id="UQC85861.1"/>
    </source>
</evidence>
<dbReference type="AlphaFoldDB" id="A0A9Q8SYF7"/>
<dbReference type="KEGG" id="clup:CLUP02_11360"/>
<evidence type="ECO:0000256" key="1">
    <source>
        <dbReference type="SAM" id="MobiDB-lite"/>
    </source>
</evidence>
<feature type="non-terminal residue" evidence="2">
    <location>
        <position position="1"/>
    </location>
</feature>